<keyword evidence="10" id="KW-1185">Reference proteome</keyword>
<feature type="domain" description="4Fe-4S ferredoxin-type" evidence="8">
    <location>
        <begin position="125"/>
        <end position="154"/>
    </location>
</feature>
<proteinExistence type="predicted"/>
<accession>S0G751</accession>
<keyword evidence="1" id="KW-0813">Transport</keyword>
<keyword evidence="4" id="KW-0677">Repeat</keyword>
<evidence type="ECO:0000256" key="1">
    <source>
        <dbReference type="ARBA" id="ARBA00022448"/>
    </source>
</evidence>
<protein>
    <submittedName>
        <fullName evidence="9">Putative ferredoxin</fullName>
    </submittedName>
</protein>
<organism evidence="9 10">
    <name type="scientific">Desulfotignum phosphitoxidans DSM 13687</name>
    <dbReference type="NCBI Taxonomy" id="1286635"/>
    <lineage>
        <taxon>Bacteria</taxon>
        <taxon>Pseudomonadati</taxon>
        <taxon>Thermodesulfobacteriota</taxon>
        <taxon>Desulfobacteria</taxon>
        <taxon>Desulfobacterales</taxon>
        <taxon>Desulfobacteraceae</taxon>
        <taxon>Desulfotignum</taxon>
    </lineage>
</organism>
<dbReference type="GO" id="GO:0046872">
    <property type="term" value="F:metal ion binding"/>
    <property type="evidence" value="ECO:0007669"/>
    <property type="project" value="UniProtKB-KW"/>
</dbReference>
<keyword evidence="2" id="KW-0004">4Fe-4S</keyword>
<dbReference type="InterPro" id="IPR018449">
    <property type="entry name" value="NIL_domain"/>
</dbReference>
<name>S0G751_9BACT</name>
<dbReference type="RefSeq" id="WP_006964839.1">
    <property type="nucleotide sequence ID" value="NZ_APJX01000002.1"/>
</dbReference>
<evidence type="ECO:0000313" key="10">
    <source>
        <dbReference type="Proteomes" id="UP000014216"/>
    </source>
</evidence>
<dbReference type="SUPFAM" id="SSF55021">
    <property type="entry name" value="ACT-like"/>
    <property type="match status" value="1"/>
</dbReference>
<evidence type="ECO:0000256" key="7">
    <source>
        <dbReference type="ARBA" id="ARBA00023014"/>
    </source>
</evidence>
<dbReference type="SMART" id="SM00930">
    <property type="entry name" value="NIL"/>
    <property type="match status" value="1"/>
</dbReference>
<keyword evidence="5" id="KW-0249">Electron transport</keyword>
<evidence type="ECO:0000256" key="2">
    <source>
        <dbReference type="ARBA" id="ARBA00022485"/>
    </source>
</evidence>
<dbReference type="Pfam" id="PF09383">
    <property type="entry name" value="NIL"/>
    <property type="match status" value="1"/>
</dbReference>
<evidence type="ECO:0000313" key="9">
    <source>
        <dbReference type="EMBL" id="EMS80576.1"/>
    </source>
</evidence>
<dbReference type="Gene3D" id="3.30.70.20">
    <property type="match status" value="2"/>
</dbReference>
<evidence type="ECO:0000256" key="6">
    <source>
        <dbReference type="ARBA" id="ARBA00023004"/>
    </source>
</evidence>
<dbReference type="GO" id="GO:0051539">
    <property type="term" value="F:4 iron, 4 sulfur cluster binding"/>
    <property type="evidence" value="ECO:0007669"/>
    <property type="project" value="UniProtKB-KW"/>
</dbReference>
<evidence type="ECO:0000259" key="8">
    <source>
        <dbReference type="PROSITE" id="PS51379"/>
    </source>
</evidence>
<dbReference type="InterPro" id="IPR050572">
    <property type="entry name" value="Fe-S_Ferredoxin"/>
</dbReference>
<dbReference type="PANTHER" id="PTHR43687">
    <property type="entry name" value="ADENYLYLSULFATE REDUCTASE, BETA SUBUNIT"/>
    <property type="match status" value="1"/>
</dbReference>
<dbReference type="Pfam" id="PF12838">
    <property type="entry name" value="Fer4_7"/>
    <property type="match status" value="1"/>
</dbReference>
<dbReference type="SUPFAM" id="SSF54862">
    <property type="entry name" value="4Fe-4S ferredoxins"/>
    <property type="match status" value="1"/>
</dbReference>
<dbReference type="PROSITE" id="PS00198">
    <property type="entry name" value="4FE4S_FER_1"/>
    <property type="match status" value="2"/>
</dbReference>
<keyword evidence="6" id="KW-0408">Iron</keyword>
<evidence type="ECO:0000256" key="5">
    <source>
        <dbReference type="ARBA" id="ARBA00022982"/>
    </source>
</evidence>
<sequence length="160" mass="17858">MEPYQVVKNNLLNGDFDLYAKIVILTFPPNVAHKAVVCQLVKKFDLLFNILRAEISSQKKGAMVLEITAASRPDFNKGIEYLKQQGVQVSTPEHQIYKDEQICTHCGACTAVCPTQALYIQRPSMEVIFDKDKCSVCELCIVTCPSRAMGLFTKEPEAAI</sequence>
<evidence type="ECO:0000256" key="3">
    <source>
        <dbReference type="ARBA" id="ARBA00022723"/>
    </source>
</evidence>
<evidence type="ECO:0000256" key="4">
    <source>
        <dbReference type="ARBA" id="ARBA00022737"/>
    </source>
</evidence>
<reference evidence="9 10" key="1">
    <citation type="journal article" date="2013" name="Genome Announc.">
        <title>Draft Genome Sequence of Desulfotignum phosphitoxidans DSM 13687 Strain FiPS-3.</title>
        <authorList>
            <person name="Poehlein A."/>
            <person name="Daniel R."/>
            <person name="Simeonova D.D."/>
        </authorList>
    </citation>
    <scope>NUCLEOTIDE SEQUENCE [LARGE SCALE GENOMIC DNA]</scope>
    <source>
        <strain evidence="9 10">DSM 13687</strain>
    </source>
</reference>
<dbReference type="EMBL" id="APJX01000002">
    <property type="protein sequence ID" value="EMS80576.1"/>
    <property type="molecule type" value="Genomic_DNA"/>
</dbReference>
<keyword evidence="3" id="KW-0479">Metal-binding</keyword>
<dbReference type="InterPro" id="IPR017896">
    <property type="entry name" value="4Fe4S_Fe-S-bd"/>
</dbReference>
<dbReference type="InterPro" id="IPR045865">
    <property type="entry name" value="ACT-like_dom_sf"/>
</dbReference>
<feature type="domain" description="4Fe-4S ferredoxin-type" evidence="8">
    <location>
        <begin position="94"/>
        <end position="123"/>
    </location>
</feature>
<dbReference type="PROSITE" id="PS51379">
    <property type="entry name" value="4FE4S_FER_2"/>
    <property type="match status" value="2"/>
</dbReference>
<dbReference type="Proteomes" id="UP000014216">
    <property type="component" value="Unassembled WGS sequence"/>
</dbReference>
<gene>
    <name evidence="9" type="ORF">Dpo_2c02690</name>
</gene>
<dbReference type="InterPro" id="IPR017900">
    <property type="entry name" value="4Fe4S_Fe_S_CS"/>
</dbReference>
<dbReference type="Gene3D" id="3.30.70.260">
    <property type="match status" value="1"/>
</dbReference>
<dbReference type="PANTHER" id="PTHR43687:SF6">
    <property type="entry name" value="L-ASPARTATE SEMIALDEHYDE SULFURTRANSFERASE IRON-SULFUR SUBUNIT"/>
    <property type="match status" value="1"/>
</dbReference>
<keyword evidence="7" id="KW-0411">Iron-sulfur</keyword>
<dbReference type="AlphaFoldDB" id="S0G751"/>
<comment type="caution">
    <text evidence="9">The sequence shown here is derived from an EMBL/GenBank/DDBJ whole genome shotgun (WGS) entry which is preliminary data.</text>
</comment>